<organism evidence="7 8">
    <name type="scientific">Atopococcus tabaci</name>
    <dbReference type="NCBI Taxonomy" id="269774"/>
    <lineage>
        <taxon>Bacteria</taxon>
        <taxon>Bacillati</taxon>
        <taxon>Bacillota</taxon>
        <taxon>Bacilli</taxon>
        <taxon>Lactobacillales</taxon>
        <taxon>Carnobacteriaceae</taxon>
        <taxon>Atopococcus</taxon>
    </lineage>
</organism>
<evidence type="ECO:0000256" key="5">
    <source>
        <dbReference type="ARBA" id="ARBA00023136"/>
    </source>
</evidence>
<evidence type="ECO:0000313" key="8">
    <source>
        <dbReference type="Proteomes" id="UP001171751"/>
    </source>
</evidence>
<accession>A0AA43UA81</accession>
<evidence type="ECO:0000313" key="7">
    <source>
        <dbReference type="EMBL" id="MDO5456983.1"/>
    </source>
</evidence>
<name>A0AA43UA81_9LACT</name>
<dbReference type="CDD" id="cd12827">
    <property type="entry name" value="EcCorA_ZntB-like_u2"/>
    <property type="match status" value="1"/>
</dbReference>
<feature type="transmembrane region" description="Helical" evidence="6">
    <location>
        <begin position="284"/>
        <end position="303"/>
    </location>
</feature>
<proteinExistence type="inferred from homology"/>
<evidence type="ECO:0000256" key="4">
    <source>
        <dbReference type="ARBA" id="ARBA00022989"/>
    </source>
</evidence>
<dbReference type="Pfam" id="PF01544">
    <property type="entry name" value="CorA"/>
    <property type="match status" value="1"/>
</dbReference>
<dbReference type="InterPro" id="IPR045861">
    <property type="entry name" value="CorA_cytoplasmic_dom"/>
</dbReference>
<dbReference type="InterPro" id="IPR047199">
    <property type="entry name" value="CorA-like"/>
</dbReference>
<evidence type="ECO:0000256" key="1">
    <source>
        <dbReference type="ARBA" id="ARBA00004141"/>
    </source>
</evidence>
<protein>
    <submittedName>
        <fullName evidence="7">Magnesium transporter CorA family protein</fullName>
    </submittedName>
</protein>
<dbReference type="PANTHER" id="PTHR47891:SF1">
    <property type="entry name" value="CORA-MAGNESIUM AND COBALT TRANSPORTER"/>
    <property type="match status" value="1"/>
</dbReference>
<dbReference type="SUPFAM" id="SSF143865">
    <property type="entry name" value="CorA soluble domain-like"/>
    <property type="match status" value="1"/>
</dbReference>
<dbReference type="AlphaFoldDB" id="A0AA43UA81"/>
<dbReference type="SUPFAM" id="SSF144083">
    <property type="entry name" value="Magnesium transport protein CorA, transmembrane region"/>
    <property type="match status" value="1"/>
</dbReference>
<dbReference type="PANTHER" id="PTHR47891">
    <property type="entry name" value="TRANSPORTER-RELATED"/>
    <property type="match status" value="1"/>
</dbReference>
<keyword evidence="4 6" id="KW-1133">Transmembrane helix</keyword>
<gene>
    <name evidence="7" type="ORF">Q4F26_01430</name>
</gene>
<dbReference type="InterPro" id="IPR045863">
    <property type="entry name" value="CorA_TM1_TM2"/>
</dbReference>
<keyword evidence="5 6" id="KW-0472">Membrane</keyword>
<feature type="transmembrane region" description="Helical" evidence="6">
    <location>
        <begin position="253"/>
        <end position="272"/>
    </location>
</feature>
<dbReference type="InterPro" id="IPR002523">
    <property type="entry name" value="MgTranspt_CorA/ZnTranspt_ZntB"/>
</dbReference>
<dbReference type="GO" id="GO:0046873">
    <property type="term" value="F:metal ion transmembrane transporter activity"/>
    <property type="evidence" value="ECO:0007669"/>
    <property type="project" value="InterPro"/>
</dbReference>
<sequence>MIKYDELLSDKNHRWIHLESPDRKEIERMKNNYGIPRDFISDMYDPFEVARSEYLEKDEQHAKLLLIEHVQLRNNHTQDEEFVTLPLSIILVENRIITVSRQTPDFLEKIYKKYFTSSKAKIKDIQEFLLLILHENEKYFIGALRRIFGKIERMRIDVQHSSGNKELYRQIAIEKSIIILRDGIKSNRSVIETFQEYPLIPPTNEHLNKMHDVLVDSRQAEQMAQTCSNLADHLSSLFDNVISNNLNTIMKTLTSITIILTIPTIVGGLWGMNVRLPIENHPQAFSISLLFIILLSLLAYWWLKKNDYF</sequence>
<dbReference type="Proteomes" id="UP001171751">
    <property type="component" value="Unassembled WGS sequence"/>
</dbReference>
<dbReference type="EMBL" id="JAUNQW010000003">
    <property type="protein sequence ID" value="MDO5456983.1"/>
    <property type="molecule type" value="Genomic_DNA"/>
</dbReference>
<comment type="similarity">
    <text evidence="2">Belongs to the CorA metal ion transporter (MIT) (TC 1.A.35) family.</text>
</comment>
<keyword evidence="8" id="KW-1185">Reference proteome</keyword>
<dbReference type="Gene3D" id="3.30.460.20">
    <property type="entry name" value="CorA soluble domain-like"/>
    <property type="match status" value="1"/>
</dbReference>
<dbReference type="GO" id="GO:0016020">
    <property type="term" value="C:membrane"/>
    <property type="evidence" value="ECO:0007669"/>
    <property type="project" value="UniProtKB-SubCell"/>
</dbReference>
<keyword evidence="3 6" id="KW-0812">Transmembrane</keyword>
<dbReference type="Gene3D" id="1.20.58.340">
    <property type="entry name" value="Magnesium transport protein CorA, transmembrane region"/>
    <property type="match status" value="1"/>
</dbReference>
<reference evidence="7" key="1">
    <citation type="submission" date="2023-07" db="EMBL/GenBank/DDBJ databases">
        <title>Between Cages and Wild: Unraveling the Impact of Captivity on Animal Microbiomes and Antimicrobial Resistance.</title>
        <authorList>
            <person name="Schmartz G.P."/>
            <person name="Rehner J."/>
            <person name="Schuff M.J."/>
            <person name="Becker S.L."/>
            <person name="Kravczyk M."/>
            <person name="Gurevich A."/>
            <person name="Francke R."/>
            <person name="Mueller R."/>
            <person name="Keller V."/>
            <person name="Keller A."/>
        </authorList>
    </citation>
    <scope>NUCLEOTIDE SEQUENCE</scope>
    <source>
        <strain evidence="7">S39M_St_73</strain>
    </source>
</reference>
<evidence type="ECO:0000256" key="3">
    <source>
        <dbReference type="ARBA" id="ARBA00022692"/>
    </source>
</evidence>
<comment type="caution">
    <text evidence="7">The sequence shown here is derived from an EMBL/GenBank/DDBJ whole genome shotgun (WGS) entry which is preliminary data.</text>
</comment>
<comment type="subcellular location">
    <subcellularLocation>
        <location evidence="1">Membrane</location>
        <topology evidence="1">Multi-pass membrane protein</topology>
    </subcellularLocation>
</comment>
<evidence type="ECO:0000256" key="2">
    <source>
        <dbReference type="ARBA" id="ARBA00009765"/>
    </source>
</evidence>
<evidence type="ECO:0000256" key="6">
    <source>
        <dbReference type="SAM" id="Phobius"/>
    </source>
</evidence>